<name>A0A1M5WB34_9RHOB</name>
<gene>
    <name evidence="1" type="ORF">SAMN05443551_3360</name>
</gene>
<dbReference type="SUPFAM" id="SSF53335">
    <property type="entry name" value="S-adenosyl-L-methionine-dependent methyltransferases"/>
    <property type="match status" value="1"/>
</dbReference>
<dbReference type="InterPro" id="IPR029063">
    <property type="entry name" value="SAM-dependent_MTases_sf"/>
</dbReference>
<dbReference type="GO" id="GO:0032259">
    <property type="term" value="P:methylation"/>
    <property type="evidence" value="ECO:0007669"/>
    <property type="project" value="UniProtKB-KW"/>
</dbReference>
<evidence type="ECO:0000313" key="1">
    <source>
        <dbReference type="EMBL" id="SHH84667.1"/>
    </source>
</evidence>
<dbReference type="GO" id="GO:0008168">
    <property type="term" value="F:methyltransferase activity"/>
    <property type="evidence" value="ECO:0007669"/>
    <property type="project" value="UniProtKB-KW"/>
</dbReference>
<protein>
    <submittedName>
        <fullName evidence="1">Predicted methyltransferase, contains TPR repeat</fullName>
    </submittedName>
</protein>
<reference evidence="1 2" key="1">
    <citation type="submission" date="2016-11" db="EMBL/GenBank/DDBJ databases">
        <authorList>
            <person name="Jaros S."/>
            <person name="Januszkiewicz K."/>
            <person name="Wedrychowicz H."/>
        </authorList>
    </citation>
    <scope>NUCLEOTIDE SEQUENCE [LARGE SCALE GENOMIC DNA]</scope>
    <source>
        <strain evidence="1 2">DSM 29431</strain>
    </source>
</reference>
<keyword evidence="1" id="KW-0808">Transferase</keyword>
<dbReference type="AlphaFoldDB" id="A0A1M5WB34"/>
<organism evidence="1 2">
    <name type="scientific">Marivita hallyeonensis</name>
    <dbReference type="NCBI Taxonomy" id="996342"/>
    <lineage>
        <taxon>Bacteria</taxon>
        <taxon>Pseudomonadati</taxon>
        <taxon>Pseudomonadota</taxon>
        <taxon>Alphaproteobacteria</taxon>
        <taxon>Rhodobacterales</taxon>
        <taxon>Roseobacteraceae</taxon>
        <taxon>Marivita</taxon>
    </lineage>
</organism>
<dbReference type="PANTHER" id="PTHR43861:SF1">
    <property type="entry name" value="TRANS-ACONITATE 2-METHYLTRANSFERASE"/>
    <property type="match status" value="1"/>
</dbReference>
<dbReference type="Pfam" id="PF13489">
    <property type="entry name" value="Methyltransf_23"/>
    <property type="match status" value="1"/>
</dbReference>
<dbReference type="Gene3D" id="3.40.50.150">
    <property type="entry name" value="Vaccinia Virus protein VP39"/>
    <property type="match status" value="1"/>
</dbReference>
<keyword evidence="1" id="KW-0489">Methyltransferase</keyword>
<accession>A0A1M5WB34</accession>
<dbReference type="PANTHER" id="PTHR43861">
    <property type="entry name" value="TRANS-ACONITATE 2-METHYLTRANSFERASE-RELATED"/>
    <property type="match status" value="1"/>
</dbReference>
<evidence type="ECO:0000313" key="2">
    <source>
        <dbReference type="Proteomes" id="UP000184221"/>
    </source>
</evidence>
<proteinExistence type="predicted"/>
<dbReference type="EMBL" id="FQXC01000004">
    <property type="protein sequence ID" value="SHH84667.1"/>
    <property type="molecule type" value="Genomic_DNA"/>
</dbReference>
<keyword evidence="2" id="KW-1185">Reference proteome</keyword>
<dbReference type="CDD" id="cd02440">
    <property type="entry name" value="AdoMet_MTases"/>
    <property type="match status" value="1"/>
</dbReference>
<dbReference type="STRING" id="996342.SAMN05443551_3360"/>
<sequence length="435" mass="48258">MSKNSANQTCSTNHGDPELEKFAFIDAQLEKARDLVTEGKQEEALRTCTDVLKQGDLPIQSASTLARIVRHLGQDEMADQITSVLIEGIRKNLESLSQSTPNLIIAAQSLADLEKFDDAKQLSDLARPTVINDVHLTTSYCSLMVSMDYEKDAFSAATEFIKGKPDQFEIAIHFAMVFAHLDCRESARHFLFHAREHVTSKSQRAQLNYQLAAHGYPVDDLDQHAMAVELFDNFADTYDEQLKLLENNGPSLLYSVLEDLNIPKNGTRRILDAGCGTGLCAPFLRPYANEVFGVDLSVSMLEKAKSKSVYDYLARTDLSVAATYPEGTFDMIVSSDVLVYVGALDTVFDNFQTILKPGGWLLITVETETDPKRANGFRLYSSGRYKHSDGYLLDTLAQTGFPKPKILTHARLRDEMAKPILGTVLAVQKPAFLTG</sequence>
<dbReference type="Proteomes" id="UP000184221">
    <property type="component" value="Unassembled WGS sequence"/>
</dbReference>